<evidence type="ECO:0000313" key="3">
    <source>
        <dbReference type="Proteomes" id="UP000015106"/>
    </source>
</evidence>
<dbReference type="Proteomes" id="UP000015106">
    <property type="component" value="Chromosome 2"/>
</dbReference>
<evidence type="ECO:0000313" key="2">
    <source>
        <dbReference type="EnsemblPlants" id="TuG1812G0200003607.01.T01.cds322249"/>
    </source>
</evidence>
<feature type="compositionally biased region" description="Acidic residues" evidence="1">
    <location>
        <begin position="185"/>
        <end position="199"/>
    </location>
</feature>
<feature type="compositionally biased region" description="Basic and acidic residues" evidence="1">
    <location>
        <begin position="200"/>
        <end position="210"/>
    </location>
</feature>
<accession>A0A8R7PGV5</accession>
<evidence type="ECO:0000256" key="1">
    <source>
        <dbReference type="SAM" id="MobiDB-lite"/>
    </source>
</evidence>
<dbReference type="Gramene" id="TuG1812G0200003607.01.T01">
    <property type="protein sequence ID" value="TuG1812G0200003607.01.T01.cds322249"/>
    <property type="gene ID" value="TuG1812G0200003607.01"/>
</dbReference>
<keyword evidence="3" id="KW-1185">Reference proteome</keyword>
<reference evidence="2" key="3">
    <citation type="submission" date="2022-06" db="UniProtKB">
        <authorList>
            <consortium name="EnsemblPlants"/>
        </authorList>
    </citation>
    <scope>IDENTIFICATION</scope>
</reference>
<name>A0A8R7PGV5_TRIUA</name>
<dbReference type="AlphaFoldDB" id="A0A8R7PGV5"/>
<protein>
    <submittedName>
        <fullName evidence="2">Uncharacterized protein</fullName>
    </submittedName>
</protein>
<dbReference type="EnsemblPlants" id="TuG1812G0200003607.01.T01">
    <property type="protein sequence ID" value="TuG1812G0200003607.01.T01.cds322249"/>
    <property type="gene ID" value="TuG1812G0200003607.01"/>
</dbReference>
<reference evidence="2" key="2">
    <citation type="submission" date="2018-03" db="EMBL/GenBank/DDBJ databases">
        <title>The Triticum urartu genome reveals the dynamic nature of wheat genome evolution.</title>
        <authorList>
            <person name="Ling H."/>
            <person name="Ma B."/>
            <person name="Shi X."/>
            <person name="Liu H."/>
            <person name="Dong L."/>
            <person name="Sun H."/>
            <person name="Cao Y."/>
            <person name="Gao Q."/>
            <person name="Zheng S."/>
            <person name="Li Y."/>
            <person name="Yu Y."/>
            <person name="Du H."/>
            <person name="Qi M."/>
            <person name="Li Y."/>
            <person name="Yu H."/>
            <person name="Cui Y."/>
            <person name="Wang N."/>
            <person name="Chen C."/>
            <person name="Wu H."/>
            <person name="Zhao Y."/>
            <person name="Zhang J."/>
            <person name="Li Y."/>
            <person name="Zhou W."/>
            <person name="Zhang B."/>
            <person name="Hu W."/>
            <person name="Eijk M."/>
            <person name="Tang J."/>
            <person name="Witsenboer H."/>
            <person name="Zhao S."/>
            <person name="Li Z."/>
            <person name="Zhang A."/>
            <person name="Wang D."/>
            <person name="Liang C."/>
        </authorList>
    </citation>
    <scope>NUCLEOTIDE SEQUENCE [LARGE SCALE GENOMIC DNA]</scope>
    <source>
        <strain evidence="2">cv. G1812</strain>
    </source>
</reference>
<proteinExistence type="predicted"/>
<feature type="compositionally biased region" description="Basic residues" evidence="1">
    <location>
        <begin position="211"/>
        <end position="232"/>
    </location>
</feature>
<reference evidence="3" key="1">
    <citation type="journal article" date="2013" name="Nature">
        <title>Draft genome of the wheat A-genome progenitor Triticum urartu.</title>
        <authorList>
            <person name="Ling H.Q."/>
            <person name="Zhao S."/>
            <person name="Liu D."/>
            <person name="Wang J."/>
            <person name="Sun H."/>
            <person name="Zhang C."/>
            <person name="Fan H."/>
            <person name="Li D."/>
            <person name="Dong L."/>
            <person name="Tao Y."/>
            <person name="Gao C."/>
            <person name="Wu H."/>
            <person name="Li Y."/>
            <person name="Cui Y."/>
            <person name="Guo X."/>
            <person name="Zheng S."/>
            <person name="Wang B."/>
            <person name="Yu K."/>
            <person name="Liang Q."/>
            <person name="Yang W."/>
            <person name="Lou X."/>
            <person name="Chen J."/>
            <person name="Feng M."/>
            <person name="Jian J."/>
            <person name="Zhang X."/>
            <person name="Luo G."/>
            <person name="Jiang Y."/>
            <person name="Liu J."/>
            <person name="Wang Z."/>
            <person name="Sha Y."/>
            <person name="Zhang B."/>
            <person name="Wu H."/>
            <person name="Tang D."/>
            <person name="Shen Q."/>
            <person name="Xue P."/>
            <person name="Zou S."/>
            <person name="Wang X."/>
            <person name="Liu X."/>
            <person name="Wang F."/>
            <person name="Yang Y."/>
            <person name="An X."/>
            <person name="Dong Z."/>
            <person name="Zhang K."/>
            <person name="Zhang X."/>
            <person name="Luo M.C."/>
            <person name="Dvorak J."/>
            <person name="Tong Y."/>
            <person name="Wang J."/>
            <person name="Yang H."/>
            <person name="Li Z."/>
            <person name="Wang D."/>
            <person name="Zhang A."/>
            <person name="Wang J."/>
        </authorList>
    </citation>
    <scope>NUCLEOTIDE SEQUENCE</scope>
    <source>
        <strain evidence="3">cv. G1812</strain>
    </source>
</reference>
<organism evidence="2 3">
    <name type="scientific">Triticum urartu</name>
    <name type="common">Red wild einkorn</name>
    <name type="synonym">Crithodium urartu</name>
    <dbReference type="NCBI Taxonomy" id="4572"/>
    <lineage>
        <taxon>Eukaryota</taxon>
        <taxon>Viridiplantae</taxon>
        <taxon>Streptophyta</taxon>
        <taxon>Embryophyta</taxon>
        <taxon>Tracheophyta</taxon>
        <taxon>Spermatophyta</taxon>
        <taxon>Magnoliopsida</taxon>
        <taxon>Liliopsida</taxon>
        <taxon>Poales</taxon>
        <taxon>Poaceae</taxon>
        <taxon>BOP clade</taxon>
        <taxon>Pooideae</taxon>
        <taxon>Triticodae</taxon>
        <taxon>Triticeae</taxon>
        <taxon>Triticinae</taxon>
        <taxon>Triticum</taxon>
    </lineage>
</organism>
<sequence length="232" mass="26460">MARRVRPRQPRRPPLAAQHLQLHRLLLPVILVALLLLLPNRYRHGVRRGRRRRGLTPRHLLGRRGRHGGRLRRRRRLLKVGAAERARDPRLEPGVDALGVEGVRAVRQQPEVVGLLERREAHGALQHTPADLVLLDLPVLHDRERGHHRRVQPALPPPGRPGPGRGGRRPLRRGVLGEAALVDVGAEEEQEEEDADGDGDDRGHGAPERRGPRRRRRPGLRHRRRRQSLRHA</sequence>
<feature type="region of interest" description="Disordered" evidence="1">
    <location>
        <begin position="146"/>
        <end position="232"/>
    </location>
</feature>